<reference evidence="7 9" key="1">
    <citation type="submission" date="2019-11" db="EMBL/GenBank/DDBJ databases">
        <title>Eggerthellaceae novel genus isolated from the rectal contents of marmort.</title>
        <authorList>
            <person name="Zhang G."/>
        </authorList>
    </citation>
    <scope>NUCLEOTIDE SEQUENCE [LARGE SCALE GENOMIC DNA]</scope>
    <source>
        <strain evidence="7">Zg-886</strain>
        <strain evidence="9">zg-886</strain>
    </source>
</reference>
<dbReference type="InterPro" id="IPR050315">
    <property type="entry name" value="FAD-oxidoreductase_2"/>
</dbReference>
<keyword evidence="4" id="KW-0560">Oxidoreductase</keyword>
<keyword evidence="3" id="KW-0274">FAD</keyword>
<accession>A0A9E6MQN6</accession>
<sequence>MKRRDFVKMLGLSGAAAAVAATSFAGCNAIAPGTADVPDDPAALDPNDLAVAGMPADITFENKADVLIIGSGIAGLSAAYPLAKAGKSVIVAEKLNLLGGQAVNSNGVLHVAGTDVQKQAGVSDDVDAAWERRQTHLKALGLTDLDRAKTLFYNATEWANLLINECGAVFENPKDYADEGLNEGILLPKLGIGDMESIMLPLRDTLMDLGVTFLTDYRAAAFISAGQDGICGMRFNVAKLSDIADVYAKAVVVATGGFSSSQELIHETAPGWEQAGCYTFSATGDGQRFCSTAGAALAGMDGAVFLTSDIPWAAEWGRFAPTIIVDPQGNRFAREDEVTEAAATCFKNVLGYWWTVFDGQLAQSSQGRSVAEVTSKNKTRLVGPFDTKAELAKAMGLAENALDQVFEDYDAIVEKKADTAFGRTAQLKALVPPYYALKQRPVRFLTLGGPNIDDGGRVLGPTGLVIPHIYSCGAVANGGGEGLASSGTCGLMVGRTILDDLNQAEAEAKAKEERAAGQGLR</sequence>
<comment type="cofactor">
    <cofactor evidence="1">
        <name>FAD</name>
        <dbReference type="ChEBI" id="CHEBI:57692"/>
    </cofactor>
</comment>
<dbReference type="GO" id="GO:0033765">
    <property type="term" value="F:steroid dehydrogenase activity, acting on the CH-CH group of donors"/>
    <property type="evidence" value="ECO:0007669"/>
    <property type="project" value="UniProtKB-ARBA"/>
</dbReference>
<evidence type="ECO:0000256" key="3">
    <source>
        <dbReference type="ARBA" id="ARBA00022827"/>
    </source>
</evidence>
<evidence type="ECO:0000259" key="6">
    <source>
        <dbReference type="Pfam" id="PF00890"/>
    </source>
</evidence>
<dbReference type="Proteomes" id="UP000671910">
    <property type="component" value="Chromosome"/>
</dbReference>
<organism evidence="8 10">
    <name type="scientific">Xiamenia xianingshaonis</name>
    <dbReference type="NCBI Taxonomy" id="2682776"/>
    <lineage>
        <taxon>Bacteria</taxon>
        <taxon>Bacillati</taxon>
        <taxon>Actinomycetota</taxon>
        <taxon>Coriobacteriia</taxon>
        <taxon>Eggerthellales</taxon>
        <taxon>Eggerthellaceae</taxon>
        <taxon>Xiamenia</taxon>
    </lineage>
</organism>
<evidence type="ECO:0000256" key="1">
    <source>
        <dbReference type="ARBA" id="ARBA00001974"/>
    </source>
</evidence>
<evidence type="ECO:0000313" key="9">
    <source>
        <dbReference type="Proteomes" id="UP000636394"/>
    </source>
</evidence>
<dbReference type="PANTHER" id="PTHR43400">
    <property type="entry name" value="FUMARATE REDUCTASE"/>
    <property type="match status" value="1"/>
</dbReference>
<name>A0A9E6MQN6_9ACTN</name>
<evidence type="ECO:0000256" key="5">
    <source>
        <dbReference type="SAM" id="SignalP"/>
    </source>
</evidence>
<feature type="signal peptide" evidence="5">
    <location>
        <begin position="1"/>
        <end position="25"/>
    </location>
</feature>
<dbReference type="Gene3D" id="3.90.700.10">
    <property type="entry name" value="Succinate dehydrogenase/fumarate reductase flavoprotein, catalytic domain"/>
    <property type="match status" value="1"/>
</dbReference>
<dbReference type="InterPro" id="IPR006311">
    <property type="entry name" value="TAT_signal"/>
</dbReference>
<dbReference type="InterPro" id="IPR036188">
    <property type="entry name" value="FAD/NAD-bd_sf"/>
</dbReference>
<dbReference type="PROSITE" id="PS51318">
    <property type="entry name" value="TAT"/>
    <property type="match status" value="1"/>
</dbReference>
<evidence type="ECO:0000313" key="8">
    <source>
        <dbReference type="EMBL" id="QTU84298.1"/>
    </source>
</evidence>
<evidence type="ECO:0000313" key="7">
    <source>
        <dbReference type="EMBL" id="NHM14667.1"/>
    </source>
</evidence>
<reference evidence="8" key="2">
    <citation type="submission" date="2021-04" db="EMBL/GenBank/DDBJ databases">
        <title>Novel species in family Eggerthellaceae.</title>
        <authorList>
            <person name="Zhang G."/>
        </authorList>
    </citation>
    <scope>NUCLEOTIDE SEQUENCE</scope>
    <source>
        <strain evidence="8">Zg-886</strain>
    </source>
</reference>
<feature type="domain" description="FAD-dependent oxidoreductase 2 FAD-binding" evidence="6">
    <location>
        <begin position="65"/>
        <end position="491"/>
    </location>
</feature>
<feature type="chain" id="PRO_5038900130" evidence="5">
    <location>
        <begin position="26"/>
        <end position="521"/>
    </location>
</feature>
<evidence type="ECO:0000313" key="10">
    <source>
        <dbReference type="Proteomes" id="UP000671910"/>
    </source>
</evidence>
<dbReference type="KEGG" id="ebz:J7S26_08140"/>
<dbReference type="PROSITE" id="PS51257">
    <property type="entry name" value="PROKAR_LIPOPROTEIN"/>
    <property type="match status" value="1"/>
</dbReference>
<gene>
    <name evidence="7" type="ORF">GMI68_07815</name>
    <name evidence="8" type="ORF">J7S26_08140</name>
</gene>
<dbReference type="Proteomes" id="UP000636394">
    <property type="component" value="Unassembled WGS sequence"/>
</dbReference>
<dbReference type="EMBL" id="CP072829">
    <property type="protein sequence ID" value="QTU84298.1"/>
    <property type="molecule type" value="Genomic_DNA"/>
</dbReference>
<dbReference type="InterPro" id="IPR027477">
    <property type="entry name" value="Succ_DH/fumarate_Rdtase_cat_sf"/>
</dbReference>
<evidence type="ECO:0000256" key="4">
    <source>
        <dbReference type="ARBA" id="ARBA00023002"/>
    </source>
</evidence>
<protein>
    <submittedName>
        <fullName evidence="8">FAD-dependent oxidoreductase</fullName>
    </submittedName>
</protein>
<keyword evidence="2" id="KW-0285">Flavoprotein</keyword>
<dbReference type="PANTHER" id="PTHR43400:SF7">
    <property type="entry name" value="FAD-DEPENDENT OXIDOREDUCTASE 2 FAD BINDING DOMAIN-CONTAINING PROTEIN"/>
    <property type="match status" value="1"/>
</dbReference>
<keyword evidence="5" id="KW-0732">Signal</keyword>
<dbReference type="SUPFAM" id="SSF51905">
    <property type="entry name" value="FAD/NAD(P)-binding domain"/>
    <property type="match status" value="1"/>
</dbReference>
<dbReference type="AlphaFoldDB" id="A0A9E6MQN6"/>
<dbReference type="Pfam" id="PF00890">
    <property type="entry name" value="FAD_binding_2"/>
    <property type="match status" value="1"/>
</dbReference>
<dbReference type="InterPro" id="IPR003953">
    <property type="entry name" value="FAD-dep_OxRdtase_2_FAD-bd"/>
</dbReference>
<dbReference type="EMBL" id="WPCR01000009">
    <property type="protein sequence ID" value="NHM14667.1"/>
    <property type="molecule type" value="Genomic_DNA"/>
</dbReference>
<dbReference type="SUPFAM" id="SSF56425">
    <property type="entry name" value="Succinate dehydrogenase/fumarate reductase flavoprotein, catalytic domain"/>
    <property type="match status" value="1"/>
</dbReference>
<dbReference type="Gene3D" id="3.50.50.60">
    <property type="entry name" value="FAD/NAD(P)-binding domain"/>
    <property type="match status" value="1"/>
</dbReference>
<evidence type="ECO:0000256" key="2">
    <source>
        <dbReference type="ARBA" id="ARBA00022630"/>
    </source>
</evidence>
<dbReference type="RefSeq" id="WP_166340012.1">
    <property type="nucleotide sequence ID" value="NZ_CP072829.1"/>
</dbReference>
<proteinExistence type="predicted"/>
<keyword evidence="9" id="KW-1185">Reference proteome</keyword>